<reference evidence="2" key="1">
    <citation type="journal article" date="2020" name="mSystems">
        <title>Genome- and Community-Level Interaction Insights into Carbon Utilization and Element Cycling Functions of Hydrothermarchaeota in Hydrothermal Sediment.</title>
        <authorList>
            <person name="Zhou Z."/>
            <person name="Liu Y."/>
            <person name="Xu W."/>
            <person name="Pan J."/>
            <person name="Luo Z.H."/>
            <person name="Li M."/>
        </authorList>
    </citation>
    <scope>NUCLEOTIDE SEQUENCE [LARGE SCALE GENOMIC DNA]</scope>
    <source>
        <strain evidence="2">SpSt-418</strain>
    </source>
</reference>
<evidence type="ECO:0000259" key="1">
    <source>
        <dbReference type="Pfam" id="PF01656"/>
    </source>
</evidence>
<dbReference type="AlphaFoldDB" id="A0A7C3PK99"/>
<dbReference type="SUPFAM" id="SSF52540">
    <property type="entry name" value="P-loop containing nucleoside triphosphate hydrolases"/>
    <property type="match status" value="1"/>
</dbReference>
<proteinExistence type="predicted"/>
<dbReference type="CDD" id="cd02042">
    <property type="entry name" value="ParAB_family"/>
    <property type="match status" value="1"/>
</dbReference>
<feature type="domain" description="CobQ/CobB/MinD/ParA nucleotide binding" evidence="1">
    <location>
        <begin position="12"/>
        <end position="177"/>
    </location>
</feature>
<dbReference type="InterPro" id="IPR002586">
    <property type="entry name" value="CobQ/CobB/MinD/ParA_Nub-bd_dom"/>
</dbReference>
<accession>A0A7C3PK99</accession>
<name>A0A7C3PK99_9CYAN</name>
<evidence type="ECO:0000313" key="2">
    <source>
        <dbReference type="EMBL" id="HFM96177.1"/>
    </source>
</evidence>
<organism evidence="2">
    <name type="scientific">Oscillatoriales cyanobacterium SpSt-418</name>
    <dbReference type="NCBI Taxonomy" id="2282169"/>
    <lineage>
        <taxon>Bacteria</taxon>
        <taxon>Bacillati</taxon>
        <taxon>Cyanobacteriota</taxon>
        <taxon>Cyanophyceae</taxon>
        <taxon>Oscillatoriophycideae</taxon>
        <taxon>Oscillatoriales</taxon>
    </lineage>
</organism>
<dbReference type="PANTHER" id="PTHR13696">
    <property type="entry name" value="P-LOOP CONTAINING NUCLEOSIDE TRIPHOSPHATE HYDROLASE"/>
    <property type="match status" value="1"/>
</dbReference>
<dbReference type="PIRSF" id="PIRSF009320">
    <property type="entry name" value="Nuc_binding_HP_1000"/>
    <property type="match status" value="1"/>
</dbReference>
<comment type="caution">
    <text evidence="2">The sequence shown here is derived from an EMBL/GenBank/DDBJ whole genome shotgun (WGS) entry which is preliminary data.</text>
</comment>
<protein>
    <submittedName>
        <fullName evidence="2">ParA family protein</fullName>
    </submittedName>
</protein>
<dbReference type="EMBL" id="DSRU01000002">
    <property type="protein sequence ID" value="HFM96177.1"/>
    <property type="molecule type" value="Genomic_DNA"/>
</dbReference>
<dbReference type="InterPro" id="IPR050678">
    <property type="entry name" value="DNA_Partitioning_ATPase"/>
</dbReference>
<gene>
    <name evidence="2" type="ORF">ENR64_00110</name>
</gene>
<dbReference type="InterPro" id="IPR027417">
    <property type="entry name" value="P-loop_NTPase"/>
</dbReference>
<dbReference type="PANTHER" id="PTHR13696:SF52">
    <property type="entry name" value="PARA FAMILY PROTEIN CT_582"/>
    <property type="match status" value="1"/>
</dbReference>
<sequence length="219" mass="23790">MAQTLPRSSKILVVLNGKGGVGKTTTAVNLAATFGENQRVLLVDTDPQGSASWWCDRNTKKGSGFDLAKESSPDLLKQLRELGSYEVVVVDTPPSLNSEALASVVPLADYIVLPTPPAPMDLAALIETVKQTVKPCGVTHRVLLTKVDPRSLGEALEAQNTLMELGIPACHAFIRAYKAHERAALDGVAIMHWRGKNAREAEADYRRVADEIQRDWKHG</sequence>
<dbReference type="Pfam" id="PF01656">
    <property type="entry name" value="CbiA"/>
    <property type="match status" value="1"/>
</dbReference>
<dbReference type="Gene3D" id="3.40.50.300">
    <property type="entry name" value="P-loop containing nucleotide triphosphate hydrolases"/>
    <property type="match status" value="1"/>
</dbReference>